<dbReference type="FunFam" id="1.20.120.850:FF:000004">
    <property type="entry name" value="DNA repair and recombination protein RAD54B"/>
    <property type="match status" value="1"/>
</dbReference>
<dbReference type="SMART" id="SM00490">
    <property type="entry name" value="HELICc"/>
    <property type="match status" value="1"/>
</dbReference>
<evidence type="ECO:0000313" key="12">
    <source>
        <dbReference type="Ensembl" id="ENSMSIP00000018512.1"/>
    </source>
</evidence>
<dbReference type="GO" id="GO:0000724">
    <property type="term" value="P:double-strand break repair via homologous recombination"/>
    <property type="evidence" value="ECO:0007669"/>
    <property type="project" value="TreeGrafter"/>
</dbReference>
<accession>A0A8C6HB72</accession>
<name>A0A8C6HB72_MUSSI</name>
<dbReference type="InterPro" id="IPR001650">
    <property type="entry name" value="Helicase_C-like"/>
</dbReference>
<organism evidence="12 13">
    <name type="scientific">Mus spicilegus</name>
    <name type="common">Mound-building mouse</name>
    <dbReference type="NCBI Taxonomy" id="10103"/>
    <lineage>
        <taxon>Eukaryota</taxon>
        <taxon>Metazoa</taxon>
        <taxon>Chordata</taxon>
        <taxon>Craniata</taxon>
        <taxon>Vertebrata</taxon>
        <taxon>Euteleostomi</taxon>
        <taxon>Mammalia</taxon>
        <taxon>Eutheria</taxon>
        <taxon>Euarchontoglires</taxon>
        <taxon>Glires</taxon>
        <taxon>Rodentia</taxon>
        <taxon>Myomorpha</taxon>
        <taxon>Muroidea</taxon>
        <taxon>Muridae</taxon>
        <taxon>Murinae</taxon>
        <taxon>Mus</taxon>
        <taxon>Mus</taxon>
    </lineage>
</organism>
<dbReference type="GO" id="GO:0005634">
    <property type="term" value="C:nucleus"/>
    <property type="evidence" value="ECO:0007669"/>
    <property type="project" value="UniProtKB-SubCell"/>
</dbReference>
<keyword evidence="5" id="KW-0347">Helicase</keyword>
<dbReference type="Pfam" id="PF00271">
    <property type="entry name" value="Helicase_C"/>
    <property type="match status" value="1"/>
</dbReference>
<dbReference type="PANTHER" id="PTHR45629:SF7">
    <property type="entry name" value="DNA EXCISION REPAIR PROTEIN ERCC-6-RELATED"/>
    <property type="match status" value="1"/>
</dbReference>
<dbReference type="InterPro" id="IPR014001">
    <property type="entry name" value="Helicase_ATP-bd"/>
</dbReference>
<evidence type="ECO:0000256" key="1">
    <source>
        <dbReference type="ARBA" id="ARBA00004123"/>
    </source>
</evidence>
<reference evidence="12" key="1">
    <citation type="submission" date="2025-08" db="UniProtKB">
        <authorList>
            <consortium name="Ensembl"/>
        </authorList>
    </citation>
    <scope>IDENTIFICATION</scope>
</reference>
<dbReference type="PROSITE" id="PS51194">
    <property type="entry name" value="HELICASE_CTER"/>
    <property type="match status" value="1"/>
</dbReference>
<comment type="similarity">
    <text evidence="2">Belongs to the SNF2/RAD54 helicase family.</text>
</comment>
<dbReference type="GO" id="GO:0016787">
    <property type="term" value="F:hydrolase activity"/>
    <property type="evidence" value="ECO:0007669"/>
    <property type="project" value="UniProtKB-KW"/>
</dbReference>
<keyword evidence="13" id="KW-1185">Reference proteome</keyword>
<dbReference type="Proteomes" id="UP000694415">
    <property type="component" value="Unplaced"/>
</dbReference>
<dbReference type="Gene3D" id="3.40.50.10810">
    <property type="entry name" value="Tandem AAA-ATPase domain"/>
    <property type="match status" value="1"/>
</dbReference>
<dbReference type="GO" id="GO:0007131">
    <property type="term" value="P:reciprocal meiotic recombination"/>
    <property type="evidence" value="ECO:0007669"/>
    <property type="project" value="TreeGrafter"/>
</dbReference>
<evidence type="ECO:0000259" key="10">
    <source>
        <dbReference type="PROSITE" id="PS51192"/>
    </source>
</evidence>
<keyword evidence="4" id="KW-0378">Hydrolase</keyword>
<dbReference type="CDD" id="cd18793">
    <property type="entry name" value="SF2_C_SNF"/>
    <property type="match status" value="1"/>
</dbReference>
<keyword evidence="3" id="KW-0227">DNA damage</keyword>
<evidence type="ECO:0000256" key="9">
    <source>
        <dbReference type="SAM" id="MobiDB-lite"/>
    </source>
</evidence>
<evidence type="ECO:0000256" key="4">
    <source>
        <dbReference type="ARBA" id="ARBA00022801"/>
    </source>
</evidence>
<dbReference type="PANTHER" id="PTHR45629">
    <property type="entry name" value="SNF2/RAD54 FAMILY MEMBER"/>
    <property type="match status" value="1"/>
</dbReference>
<feature type="compositionally biased region" description="Basic and acidic residues" evidence="9">
    <location>
        <begin position="67"/>
        <end position="76"/>
    </location>
</feature>
<evidence type="ECO:0000256" key="7">
    <source>
        <dbReference type="ARBA" id="ARBA00023204"/>
    </source>
</evidence>
<evidence type="ECO:0000256" key="8">
    <source>
        <dbReference type="ARBA" id="ARBA00058867"/>
    </source>
</evidence>
<dbReference type="GeneTree" id="ENSGT00940000156966"/>
<dbReference type="GO" id="GO:0003677">
    <property type="term" value="F:DNA binding"/>
    <property type="evidence" value="ECO:0007669"/>
    <property type="project" value="UniProtKB-KW"/>
</dbReference>
<dbReference type="InterPro" id="IPR038718">
    <property type="entry name" value="SNF2-like_sf"/>
</dbReference>
<sequence length="819" mass="91854">MRRSAAPSQVQGKSFKKTRFIPPGRSNADVSKEITKMSPDPNLFQGAEQSQNDPGVCSSNPCPSEGIPREVGDGTRVDPLPPVHSASKEITESKAQEEEASSLLKYFSVVWCKASKKKHKKWEGDAILIVRGRSFTLKDLEGKDIGRGIGYKFKDLENVEEGQTLIIGGKEIEILGTISSDDFNSGKCFQHGSGSPAVPSSQAARKCFSNPFKSVCQSTQGQGNRWNDCRPRHNPCTPNALVMPRPDENHQWMFNRHCSPIVDVVIDPHLVHHLRPHQKDGIIFLYECVMGMRAVGKCGAILADEMGLGKTLQCISLIWTLQCQGPYGGKPVIKKTLIVTPGSLVNNWRKEFQKWLGSERIKIFTVDQDHKVEEFINATFHSVLIISYEMLLRSLDQIKIIPFGLLICDEGHRLKNSSIKTTAALSSLSCEKRVILTGTPVQNDLQEFFALVDFVNPGILGSLSSYRKIYEEPIIMSREPSSSKEERELGERRATELTRLTGRFILRRTQEVINKYLPPKIENVVFCRPGALQIELYRKLLRSQSVRFCLQGLLENSAHLICIGALKKLCNHPCLLFSSVKGKEFSSSCEENEERNLCQGLLSVFPAGYNPLQFSEKESGKLQVLVKLLAVIHELRPTEKVILVSNYRQTLNVLEEVCKRHGYACARLDGQTPVSQRQQIVDSFNSKYSTDFIFLLSSKAGGVGLNLIGGSHLILYDIDWNPATDIQAMSRVWRDGQKHPVHIYRLLTTEDASEGPVASRQCQLGPQKSDSLRPLSMSQLKQWKHFSGDHLNLPDPFLERIRENVSFFFQNITNQAPAI</sequence>
<dbReference type="GO" id="GO:0015616">
    <property type="term" value="F:DNA translocase activity"/>
    <property type="evidence" value="ECO:0007669"/>
    <property type="project" value="TreeGrafter"/>
</dbReference>
<keyword evidence="5" id="KW-0067">ATP-binding</keyword>
<dbReference type="InterPro" id="IPR027417">
    <property type="entry name" value="P-loop_NTPase"/>
</dbReference>
<dbReference type="PROSITE" id="PS51192">
    <property type="entry name" value="HELICASE_ATP_BIND_1"/>
    <property type="match status" value="1"/>
</dbReference>
<dbReference type="GO" id="GO:0005524">
    <property type="term" value="F:ATP binding"/>
    <property type="evidence" value="ECO:0007669"/>
    <property type="project" value="InterPro"/>
</dbReference>
<feature type="domain" description="Helicase C-terminal" evidence="11">
    <location>
        <begin position="627"/>
        <end position="781"/>
    </location>
</feature>
<evidence type="ECO:0000259" key="11">
    <source>
        <dbReference type="PROSITE" id="PS51194"/>
    </source>
</evidence>
<keyword evidence="5" id="KW-0547">Nucleotide-binding</keyword>
<dbReference type="CDD" id="cd18066">
    <property type="entry name" value="DEXHc_RAD54B"/>
    <property type="match status" value="1"/>
</dbReference>
<protein>
    <submittedName>
        <fullName evidence="12">RAD54 homolog B (S. cerevisiae)</fullName>
    </submittedName>
</protein>
<dbReference type="GO" id="GO:0004386">
    <property type="term" value="F:helicase activity"/>
    <property type="evidence" value="ECO:0007669"/>
    <property type="project" value="UniProtKB-KW"/>
</dbReference>
<comment type="function">
    <text evidence="8">Involved in DNA repair and mitotic recombination. May play an active role in recombination processes in concert with other members of the RAD52 epistasis group.</text>
</comment>
<evidence type="ECO:0000313" key="13">
    <source>
        <dbReference type="Proteomes" id="UP000694415"/>
    </source>
</evidence>
<feature type="region of interest" description="Disordered" evidence="9">
    <location>
        <begin position="1"/>
        <end position="95"/>
    </location>
</feature>
<dbReference type="FunFam" id="3.40.50.10810:FF:000020">
    <property type="entry name" value="DNA repair and recombination protein RAD54B"/>
    <property type="match status" value="1"/>
</dbReference>
<keyword evidence="7" id="KW-0234">DNA repair</keyword>
<dbReference type="Gene3D" id="3.40.50.300">
    <property type="entry name" value="P-loop containing nucleotide triphosphate hydrolases"/>
    <property type="match status" value="1"/>
</dbReference>
<comment type="subcellular location">
    <subcellularLocation>
        <location evidence="1">Nucleus</location>
    </subcellularLocation>
</comment>
<feature type="compositionally biased region" description="Polar residues" evidence="9">
    <location>
        <begin position="47"/>
        <end position="62"/>
    </location>
</feature>
<dbReference type="AlphaFoldDB" id="A0A8C6HB72"/>
<dbReference type="SMART" id="SM00487">
    <property type="entry name" value="DEXDc"/>
    <property type="match status" value="1"/>
</dbReference>
<proteinExistence type="inferred from homology"/>
<dbReference type="InterPro" id="IPR049730">
    <property type="entry name" value="SNF2/RAD54-like_C"/>
</dbReference>
<dbReference type="InterPro" id="IPR050496">
    <property type="entry name" value="SNF2_RAD54_helicase_repair"/>
</dbReference>
<evidence type="ECO:0000256" key="2">
    <source>
        <dbReference type="ARBA" id="ARBA00007025"/>
    </source>
</evidence>
<evidence type="ECO:0000256" key="3">
    <source>
        <dbReference type="ARBA" id="ARBA00022763"/>
    </source>
</evidence>
<feature type="domain" description="Helicase ATP-binding" evidence="10">
    <location>
        <begin position="291"/>
        <end position="458"/>
    </location>
</feature>
<feature type="compositionally biased region" description="Polar residues" evidence="9">
    <location>
        <begin position="1"/>
        <end position="12"/>
    </location>
</feature>
<dbReference type="InterPro" id="IPR000330">
    <property type="entry name" value="SNF2_N"/>
</dbReference>
<evidence type="ECO:0000256" key="5">
    <source>
        <dbReference type="ARBA" id="ARBA00022806"/>
    </source>
</evidence>
<keyword evidence="6" id="KW-0238">DNA-binding</keyword>
<evidence type="ECO:0000256" key="6">
    <source>
        <dbReference type="ARBA" id="ARBA00023125"/>
    </source>
</evidence>
<dbReference type="Pfam" id="PF00176">
    <property type="entry name" value="SNF2-rel_dom"/>
    <property type="match status" value="1"/>
</dbReference>
<feature type="compositionally biased region" description="Basic and acidic residues" evidence="9">
    <location>
        <begin position="86"/>
        <end position="95"/>
    </location>
</feature>
<dbReference type="SUPFAM" id="SSF52540">
    <property type="entry name" value="P-loop containing nucleoside triphosphate hydrolases"/>
    <property type="match status" value="2"/>
</dbReference>
<reference evidence="12" key="2">
    <citation type="submission" date="2025-09" db="UniProtKB">
        <authorList>
            <consortium name="Ensembl"/>
        </authorList>
    </citation>
    <scope>IDENTIFICATION</scope>
</reference>
<dbReference type="Ensembl" id="ENSMSIT00000023393.1">
    <property type="protein sequence ID" value="ENSMSIP00000018512.1"/>
    <property type="gene ID" value="ENSMSIG00000015787.1"/>
</dbReference>